<evidence type="ECO:0000313" key="4">
    <source>
        <dbReference type="Proteomes" id="UP000027138"/>
    </source>
</evidence>
<evidence type="ECO:0008006" key="5">
    <source>
        <dbReference type="Google" id="ProtNLM"/>
    </source>
</evidence>
<dbReference type="Gene3D" id="3.40.50.2000">
    <property type="entry name" value="Glycogen Phosphorylase B"/>
    <property type="match status" value="4"/>
</dbReference>
<reference evidence="3 4" key="1">
    <citation type="journal article" date="2014" name="PLoS ONE">
        <title>Global Analysis of Gene Expression Profiles in Physic Nut (Jatropha curcas L.) Seedlings Exposed to Salt Stress.</title>
        <authorList>
            <person name="Zhang L."/>
            <person name="Zhang C."/>
            <person name="Wu P."/>
            <person name="Chen Y."/>
            <person name="Li M."/>
            <person name="Jiang H."/>
            <person name="Wu G."/>
        </authorList>
    </citation>
    <scope>NUCLEOTIDE SEQUENCE [LARGE SCALE GENOMIC DNA]</scope>
    <source>
        <strain evidence="4">cv. GZQX0401</strain>
        <tissue evidence="3">Young leaves</tissue>
    </source>
</reference>
<proteinExistence type="predicted"/>
<dbReference type="OrthoDB" id="5835829at2759"/>
<dbReference type="EMBL" id="KK914362">
    <property type="protein sequence ID" value="KDP38471.1"/>
    <property type="molecule type" value="Genomic_DNA"/>
</dbReference>
<dbReference type="AlphaFoldDB" id="A0A067KQH4"/>
<dbReference type="PANTHER" id="PTHR48046:SF4">
    <property type="entry name" value="GLYCOSYLTRANSFERASE"/>
    <property type="match status" value="1"/>
</dbReference>
<evidence type="ECO:0000313" key="3">
    <source>
        <dbReference type="EMBL" id="KDP38471.1"/>
    </source>
</evidence>
<keyword evidence="4" id="KW-1185">Reference proteome</keyword>
<organism evidence="3 4">
    <name type="scientific">Jatropha curcas</name>
    <name type="common">Barbados nut</name>
    <dbReference type="NCBI Taxonomy" id="180498"/>
    <lineage>
        <taxon>Eukaryota</taxon>
        <taxon>Viridiplantae</taxon>
        <taxon>Streptophyta</taxon>
        <taxon>Embryophyta</taxon>
        <taxon>Tracheophyta</taxon>
        <taxon>Spermatophyta</taxon>
        <taxon>Magnoliopsida</taxon>
        <taxon>eudicotyledons</taxon>
        <taxon>Gunneridae</taxon>
        <taxon>Pentapetalae</taxon>
        <taxon>rosids</taxon>
        <taxon>fabids</taxon>
        <taxon>Malpighiales</taxon>
        <taxon>Euphorbiaceae</taxon>
        <taxon>Crotonoideae</taxon>
        <taxon>Jatropheae</taxon>
        <taxon>Jatropha</taxon>
    </lineage>
</organism>
<dbReference type="SUPFAM" id="SSF53756">
    <property type="entry name" value="UDP-Glycosyltransferase/glycogen phosphorylase"/>
    <property type="match status" value="1"/>
</dbReference>
<name>A0A067KQH4_JATCU</name>
<keyword evidence="2" id="KW-0808">Transferase</keyword>
<protein>
    <recommendedName>
        <fullName evidence="5">Glycosyltransferase</fullName>
    </recommendedName>
</protein>
<dbReference type="Proteomes" id="UP000027138">
    <property type="component" value="Unassembled WGS sequence"/>
</dbReference>
<sequence length="431" mass="46923">MVFGSGRGNWEMVVKGAEETLGKVSQSVGNGDGCREATKLLVGKFLTVNKKNPKRLAPENKQKAPIIKARVAVLPSPGIGHITPLLDLSKRLVLHHELQVGFLVITTNESSTALQKLLHSPTIPPGLDIVQLPPVNVFAVATDTMPVLTRLCVVVEESLRSLKSVLIELGKPKALVIDLFCTQDFQVCNELSIPVYSFFTASNALLTLSLCLPTLDREVDGEFIDLQEPAKVPGCTPIQTQDLLDQIKNRKIDEYKCGGTLTAEQLTELAYGLELSQQWFIFVVRMPTNISASAAFFNVGSDVNKPEAYLPEGFTERTQERGLVVSSWAPQVAVLKHTSTGGFLSHCERRMNASMLVEEVGVAIKPGLADAQCIVGREEVERIVKVMEGERKKVMRQRAVELKESAARALDNVGSSYGSLAGLAKNGCFEG</sequence>
<dbReference type="GO" id="GO:0008194">
    <property type="term" value="F:UDP-glycosyltransferase activity"/>
    <property type="evidence" value="ECO:0007669"/>
    <property type="project" value="InterPro"/>
</dbReference>
<dbReference type="CDD" id="cd03784">
    <property type="entry name" value="GT1_Gtf-like"/>
    <property type="match status" value="1"/>
</dbReference>
<accession>A0A067KQH4</accession>
<dbReference type="PANTHER" id="PTHR48046">
    <property type="entry name" value="UDP-GLYCOSYLTRANSFERASE 72E1"/>
    <property type="match status" value="1"/>
</dbReference>
<dbReference type="InterPro" id="IPR002213">
    <property type="entry name" value="UDP_glucos_trans"/>
</dbReference>
<dbReference type="STRING" id="180498.A0A067KQH4"/>
<evidence type="ECO:0000256" key="2">
    <source>
        <dbReference type="ARBA" id="ARBA00022679"/>
    </source>
</evidence>
<evidence type="ECO:0000256" key="1">
    <source>
        <dbReference type="ARBA" id="ARBA00022676"/>
    </source>
</evidence>
<keyword evidence="1" id="KW-0328">Glycosyltransferase</keyword>
<gene>
    <name evidence="3" type="ORF">JCGZ_04396</name>
</gene>